<keyword evidence="3" id="KW-1185">Reference proteome</keyword>
<feature type="transmembrane region" description="Helical" evidence="1">
    <location>
        <begin position="256"/>
        <end position="284"/>
    </location>
</feature>
<dbReference type="AlphaFoldDB" id="B0MJR0"/>
<reference evidence="2" key="2">
    <citation type="submission" date="2014-06" db="EMBL/GenBank/DDBJ databases">
        <title>Draft genome sequence of Eubacterium siraeum (DSM 15702).</title>
        <authorList>
            <person name="Sudarsanam P."/>
            <person name="Ley R."/>
            <person name="Guruge J."/>
            <person name="Turnbaugh P.J."/>
            <person name="Mahowald M."/>
            <person name="Liep D."/>
            <person name="Gordon J."/>
        </authorList>
    </citation>
    <scope>NUCLEOTIDE SEQUENCE</scope>
    <source>
        <strain evidence="2">DSM 15702</strain>
    </source>
</reference>
<gene>
    <name evidence="2" type="ORF">EUBSIR_00037</name>
</gene>
<dbReference type="Proteomes" id="UP000005326">
    <property type="component" value="Unassembled WGS sequence"/>
</dbReference>
<comment type="caution">
    <text evidence="2">The sequence shown here is derived from an EMBL/GenBank/DDBJ whole genome shotgun (WGS) entry which is preliminary data.</text>
</comment>
<feature type="transmembrane region" description="Helical" evidence="1">
    <location>
        <begin position="20"/>
        <end position="43"/>
    </location>
</feature>
<sequence length="393" mass="43580">MKLYDEIRLAVREGKKCLPYLIITALMFAIVSAVASCLFLTAVNLRRDYYDYLDKQTQGGHEFIVTCGYTAGVKDKLSECGFDKAVHLSSADYDAGIYVSDSGKKIGLLQNLPLYFIDELLSESSGFDCEMIDGEDIKPCFDTPESDSMWINEYIALSESLAVGDKLSVKSKEKTIKEYTIAGIYSGENTFFAYPVIVPFNSYYDSAVANNRQIDSVFSCTINSMHQYDKTVTAARQNGFDIDTSAFEMGITAINYAYILFIGLAVLFAGIAFFSVLNTFSVTIAKRSHIMTNFILLGAKKNNVYAIYFIPYFSSLLLGAAIGFLLMHLLFSYVSSLTKSLLCFEVALETASGIVGISAFALLFIAVLAVMLYCKFRTLSGINLSDTVREYDR</sequence>
<feature type="transmembrane region" description="Helical" evidence="1">
    <location>
        <begin position="351"/>
        <end position="374"/>
    </location>
</feature>
<organism evidence="2 3">
    <name type="scientific">[Eubacterium] siraeum DSM 15702</name>
    <dbReference type="NCBI Taxonomy" id="428128"/>
    <lineage>
        <taxon>Bacteria</taxon>
        <taxon>Bacillati</taxon>
        <taxon>Bacillota</taxon>
        <taxon>Clostridia</taxon>
        <taxon>Eubacteriales</taxon>
        <taxon>Oscillospiraceae</taxon>
        <taxon>Oscillospiraceae incertae sedis</taxon>
    </lineage>
</organism>
<evidence type="ECO:0000256" key="1">
    <source>
        <dbReference type="SAM" id="Phobius"/>
    </source>
</evidence>
<accession>B0MJR0</accession>
<reference evidence="2" key="1">
    <citation type="submission" date="2007-10" db="EMBL/GenBank/DDBJ databases">
        <authorList>
            <person name="Fulton L."/>
            <person name="Clifton S."/>
            <person name="Fulton B."/>
            <person name="Xu J."/>
            <person name="Minx P."/>
            <person name="Pepin K.H."/>
            <person name="Johnson M."/>
            <person name="Thiruvilangam P."/>
            <person name="Bhonagiri V."/>
            <person name="Nash W.E."/>
            <person name="Mardis E.R."/>
            <person name="Wilson R.K."/>
        </authorList>
    </citation>
    <scope>NUCLEOTIDE SEQUENCE [LARGE SCALE GENOMIC DNA]</scope>
    <source>
        <strain evidence="2">DSM 15702</strain>
    </source>
</reference>
<proteinExistence type="predicted"/>
<keyword evidence="1" id="KW-1133">Transmembrane helix</keyword>
<evidence type="ECO:0000313" key="3">
    <source>
        <dbReference type="Proteomes" id="UP000005326"/>
    </source>
</evidence>
<name>B0MJR0_9FIRM</name>
<keyword evidence="1" id="KW-0472">Membrane</keyword>
<keyword evidence="1" id="KW-0812">Transmembrane</keyword>
<protein>
    <submittedName>
        <fullName evidence="2">Efflux ABC transporter, permease protein</fullName>
    </submittedName>
</protein>
<dbReference type="EMBL" id="ABCA03000015">
    <property type="protein sequence ID" value="EDS02066.1"/>
    <property type="molecule type" value="Genomic_DNA"/>
</dbReference>
<feature type="transmembrane region" description="Helical" evidence="1">
    <location>
        <begin position="305"/>
        <end position="331"/>
    </location>
</feature>
<evidence type="ECO:0000313" key="2">
    <source>
        <dbReference type="EMBL" id="EDS02066.1"/>
    </source>
</evidence>